<protein>
    <submittedName>
        <fullName evidence="3">DNA-binding protein</fullName>
    </submittedName>
</protein>
<keyword evidence="4" id="KW-1185">Reference proteome</keyword>
<dbReference type="PANTHER" id="PTHR31423">
    <property type="entry name" value="YBAK DOMAIN-CONTAINING PROTEIN"/>
    <property type="match status" value="1"/>
</dbReference>
<comment type="similarity">
    <text evidence="1">Belongs to the PRORSD1 family.</text>
</comment>
<organism evidence="3 4">
    <name type="scientific">Thermohalobacter berrensis</name>
    <dbReference type="NCBI Taxonomy" id="99594"/>
    <lineage>
        <taxon>Bacteria</taxon>
        <taxon>Bacillati</taxon>
        <taxon>Bacillota</taxon>
        <taxon>Tissierellia</taxon>
        <taxon>Tissierellales</taxon>
        <taxon>Thermohalobacteraceae</taxon>
        <taxon>Thermohalobacter</taxon>
    </lineage>
</organism>
<dbReference type="PANTHER" id="PTHR31423:SF3">
    <property type="entry name" value="PROLYL-TRNA SYNTHETASE ASSOCIATED DOMAIN-CONTAINING PROTEIN 1-RELATED"/>
    <property type="match status" value="1"/>
</dbReference>
<reference evidence="3 4" key="1">
    <citation type="submission" date="2016-08" db="EMBL/GenBank/DDBJ databases">
        <title>Novel Firmicutes and Novel Genomes.</title>
        <authorList>
            <person name="Poppleton D.I."/>
            <person name="Gribaldo S."/>
        </authorList>
    </citation>
    <scope>NUCLEOTIDE SEQUENCE [LARGE SCALE GENOMIC DNA]</scope>
    <source>
        <strain evidence="3 4">CTT3</strain>
    </source>
</reference>
<evidence type="ECO:0000256" key="1">
    <source>
        <dbReference type="ARBA" id="ARBA00010201"/>
    </source>
</evidence>
<dbReference type="AlphaFoldDB" id="A0A419SWB6"/>
<name>A0A419SWB6_9FIRM</name>
<dbReference type="CDD" id="cd04332">
    <property type="entry name" value="YbaK_like"/>
    <property type="match status" value="1"/>
</dbReference>
<dbReference type="GO" id="GO:0003677">
    <property type="term" value="F:DNA binding"/>
    <property type="evidence" value="ECO:0007669"/>
    <property type="project" value="UniProtKB-KW"/>
</dbReference>
<dbReference type="InterPro" id="IPR007214">
    <property type="entry name" value="YbaK/aa-tRNA-synth-assoc-dom"/>
</dbReference>
<gene>
    <name evidence="3" type="ORF">BET03_05395</name>
</gene>
<dbReference type="RefSeq" id="WP_120170442.1">
    <property type="nucleotide sequence ID" value="NZ_MCIB01000037.1"/>
</dbReference>
<keyword evidence="3" id="KW-0238">DNA-binding</keyword>
<evidence type="ECO:0000259" key="2">
    <source>
        <dbReference type="Pfam" id="PF04073"/>
    </source>
</evidence>
<accession>A0A419SWB6</accession>
<dbReference type="GO" id="GO:0002161">
    <property type="term" value="F:aminoacyl-tRNA deacylase activity"/>
    <property type="evidence" value="ECO:0007669"/>
    <property type="project" value="InterPro"/>
</dbReference>
<sequence length="154" mass="17807">MYKHILNLLDKGDIEYKSFKHEPVLDYKKAKKVRERFNFEGVESKSLFIKSKSGKYYVFVTVKGTRLDSKKMKKLLGEKVSIASGKELTEKTDCIPGCAAPFGYSKEITLIIDKNIFSYDKFVFSPAKPEITIEIRTKDIKKILDVSENKIIYY</sequence>
<dbReference type="SUPFAM" id="SSF55826">
    <property type="entry name" value="YbaK/ProRS associated domain"/>
    <property type="match status" value="1"/>
</dbReference>
<dbReference type="InterPro" id="IPR036754">
    <property type="entry name" value="YbaK/aa-tRNA-synt-asso_dom_sf"/>
</dbReference>
<feature type="domain" description="YbaK/aminoacyl-tRNA synthetase-associated" evidence="2">
    <location>
        <begin position="44"/>
        <end position="142"/>
    </location>
</feature>
<evidence type="ECO:0000313" key="3">
    <source>
        <dbReference type="EMBL" id="RKD29495.1"/>
    </source>
</evidence>
<dbReference type="Gene3D" id="3.90.960.10">
    <property type="entry name" value="YbaK/aminoacyl-tRNA synthetase-associated domain"/>
    <property type="match status" value="1"/>
</dbReference>
<proteinExistence type="inferred from homology"/>
<dbReference type="InterPro" id="IPR040285">
    <property type="entry name" value="ProX/PRXD1"/>
</dbReference>
<dbReference type="Pfam" id="PF04073">
    <property type="entry name" value="tRNA_edit"/>
    <property type="match status" value="1"/>
</dbReference>
<comment type="caution">
    <text evidence="3">The sequence shown here is derived from an EMBL/GenBank/DDBJ whole genome shotgun (WGS) entry which is preliminary data.</text>
</comment>
<dbReference type="EMBL" id="MCIB01000037">
    <property type="protein sequence ID" value="RKD29495.1"/>
    <property type="molecule type" value="Genomic_DNA"/>
</dbReference>
<dbReference type="OrthoDB" id="9798587at2"/>
<evidence type="ECO:0000313" key="4">
    <source>
        <dbReference type="Proteomes" id="UP000284177"/>
    </source>
</evidence>
<dbReference type="Proteomes" id="UP000284177">
    <property type="component" value="Unassembled WGS sequence"/>
</dbReference>